<feature type="region of interest" description="Disordered" evidence="1">
    <location>
        <begin position="44"/>
        <end position="73"/>
    </location>
</feature>
<dbReference type="EMBL" id="REFY01000004">
    <property type="protein sequence ID" value="RQG89069.1"/>
    <property type="molecule type" value="Genomic_DNA"/>
</dbReference>
<evidence type="ECO:0000256" key="1">
    <source>
        <dbReference type="SAM" id="MobiDB-lite"/>
    </source>
</evidence>
<name>A0A3N6NWV6_9EURY</name>
<dbReference type="Proteomes" id="UP000273828">
    <property type="component" value="Unassembled WGS sequence"/>
</dbReference>
<proteinExistence type="predicted"/>
<dbReference type="RefSeq" id="WP_124178757.1">
    <property type="nucleotide sequence ID" value="NZ_REFY01000004.1"/>
</dbReference>
<organism evidence="2 3">
    <name type="scientific">Natrarchaeobius halalkaliphilus</name>
    <dbReference type="NCBI Taxonomy" id="1679091"/>
    <lineage>
        <taxon>Archaea</taxon>
        <taxon>Methanobacteriati</taxon>
        <taxon>Methanobacteriota</taxon>
        <taxon>Stenosarchaea group</taxon>
        <taxon>Halobacteria</taxon>
        <taxon>Halobacteriales</taxon>
        <taxon>Natrialbaceae</taxon>
        <taxon>Natrarchaeobius</taxon>
    </lineage>
</organism>
<keyword evidence="3" id="KW-1185">Reference proteome</keyword>
<gene>
    <name evidence="2" type="ORF">EA462_11870</name>
</gene>
<protein>
    <submittedName>
        <fullName evidence="2">Uncharacterized protein</fullName>
    </submittedName>
</protein>
<accession>A0A3N6NWV6</accession>
<reference evidence="2 3" key="1">
    <citation type="submission" date="2018-10" db="EMBL/GenBank/DDBJ databases">
        <title>Natrarchaeobius chitinivorans gen. nov., sp. nov., and Natrarchaeobius haloalkaliphilus sp. nov., alkaliphilic, chitin-utilizing haloarchaea from hypersaline alkaline lakes.</title>
        <authorList>
            <person name="Sorokin D.Y."/>
            <person name="Elcheninov A.G."/>
            <person name="Kostrikina N.A."/>
            <person name="Bale N.J."/>
            <person name="Sinninghe Damste J.S."/>
            <person name="Khijniak T.V."/>
            <person name="Kublanov I.V."/>
            <person name="Toshchakov S.V."/>
        </authorList>
    </citation>
    <scope>NUCLEOTIDE SEQUENCE [LARGE SCALE GENOMIC DNA]</scope>
    <source>
        <strain evidence="2 3">AArcht-Sl</strain>
    </source>
</reference>
<evidence type="ECO:0000313" key="2">
    <source>
        <dbReference type="EMBL" id="RQG89069.1"/>
    </source>
</evidence>
<dbReference type="AlphaFoldDB" id="A0A3N6NWV6"/>
<dbReference type="Pfam" id="PF19792">
    <property type="entry name" value="DUF6276"/>
    <property type="match status" value="1"/>
</dbReference>
<dbReference type="InterPro" id="IPR046243">
    <property type="entry name" value="DUF6276"/>
</dbReference>
<comment type="caution">
    <text evidence="2">The sequence shown here is derived from an EMBL/GenBank/DDBJ whole genome shotgun (WGS) entry which is preliminary data.</text>
</comment>
<feature type="compositionally biased region" description="Acidic residues" evidence="1">
    <location>
        <begin position="44"/>
        <end position="62"/>
    </location>
</feature>
<dbReference type="OrthoDB" id="212944at2157"/>
<sequence length="144" mass="15589">MTCTTCGARTISFSVPPAFLEYAPDGASMVTFCTHCLALESEDTTSVDSETGVDVESEEDEIPAFGRVSDSFPTDPDQAIPLALTIGHCSSLATNREAIESLLRDVERAGTDPLLALERLTDDPTVDPAIDLERRAHQLEQLLY</sequence>
<evidence type="ECO:0000313" key="3">
    <source>
        <dbReference type="Proteomes" id="UP000273828"/>
    </source>
</evidence>